<feature type="compositionally biased region" description="Basic and acidic residues" evidence="1">
    <location>
        <begin position="263"/>
        <end position="277"/>
    </location>
</feature>
<feature type="signal peptide" evidence="2">
    <location>
        <begin position="1"/>
        <end position="21"/>
    </location>
</feature>
<evidence type="ECO:0000313" key="3">
    <source>
        <dbReference type="EMBL" id="ABA19581.1"/>
    </source>
</evidence>
<feature type="region of interest" description="Disordered" evidence="1">
    <location>
        <begin position="24"/>
        <end position="364"/>
    </location>
</feature>
<feature type="compositionally biased region" description="Gly residues" evidence="1">
    <location>
        <begin position="128"/>
        <end position="139"/>
    </location>
</feature>
<feature type="compositionally biased region" description="Basic and acidic residues" evidence="1">
    <location>
        <begin position="219"/>
        <end position="243"/>
    </location>
</feature>
<organism evidence="3">
    <name type="scientific">Strongylocentrotus purpuratus</name>
    <name type="common">Purple sea urchin</name>
    <dbReference type="NCBI Taxonomy" id="7668"/>
    <lineage>
        <taxon>Eukaryota</taxon>
        <taxon>Metazoa</taxon>
        <taxon>Echinodermata</taxon>
        <taxon>Eleutherozoa</taxon>
        <taxon>Echinozoa</taxon>
        <taxon>Echinoidea</taxon>
        <taxon>Euechinoidea</taxon>
        <taxon>Echinacea</taxon>
        <taxon>Camarodonta</taxon>
        <taxon>Echinidea</taxon>
        <taxon>Strongylocentrotidae</taxon>
        <taxon>Strongylocentrotus</taxon>
    </lineage>
</organism>
<name>Q3LSA8_STRPU</name>
<feature type="compositionally biased region" description="Basic and acidic residues" evidence="1">
    <location>
        <begin position="309"/>
        <end position="329"/>
    </location>
</feature>
<keyword evidence="2" id="KW-0732">Signal</keyword>
<feature type="compositionally biased region" description="Low complexity" evidence="1">
    <location>
        <begin position="354"/>
        <end position="364"/>
    </location>
</feature>
<evidence type="ECO:0000256" key="1">
    <source>
        <dbReference type="SAM" id="MobiDB-lite"/>
    </source>
</evidence>
<sequence length="381" mass="42295">MEVKVTLIVAIVAALAISAHTQRDYNERRGNENGRERGQGRFGGRPGGMQMGGPRQDGGPMGGRRFDGHGFGAPPMGGPRQDGGPMGGRRFDGPGFGTPQMDGRRQNGGPMGGRRFDGPRFGGSRPDGAGGRPFFGQGGRRGDGEEETDAAQQIGDGLGGSDRFDGPRRGHHGHRQGPPQDRPEEQPFGQRNYSSEEDGRPHPHHHRHHGHHRHHHHHNQTEGHQGHNETGDQDQDKPIDTRPFRFNHFGRKPFGGRPFGRRNHTEGHQGHNETGDHPHRHHNKTGDGDQDRPMFESRPFRFNPFGRKPFGDRLFGRRNGTEEGSPTRDGHRRPYGNRGRWGENESEEKEHPTTESVTTSSPPEVVEIAFNEEDVNVVAEV</sequence>
<evidence type="ECO:0000256" key="2">
    <source>
        <dbReference type="SAM" id="SignalP"/>
    </source>
</evidence>
<dbReference type="HOGENOM" id="CLU_3399842_0_0_1"/>
<evidence type="ECO:0008006" key="4">
    <source>
        <dbReference type="Google" id="ProtNLM"/>
    </source>
</evidence>
<proteinExistence type="evidence at transcript level"/>
<feature type="compositionally biased region" description="Basic and acidic residues" evidence="1">
    <location>
        <begin position="284"/>
        <end position="299"/>
    </location>
</feature>
<feature type="compositionally biased region" description="Gly residues" evidence="1">
    <location>
        <begin position="40"/>
        <end position="62"/>
    </location>
</feature>
<dbReference type="EMBL" id="DQ183153">
    <property type="protein sequence ID" value="ABA19581.1"/>
    <property type="molecule type" value="mRNA"/>
</dbReference>
<feature type="compositionally biased region" description="Basic and acidic residues" evidence="1">
    <location>
        <begin position="340"/>
        <end position="353"/>
    </location>
</feature>
<feature type="compositionally biased region" description="Basic and acidic residues" evidence="1">
    <location>
        <begin position="24"/>
        <end position="39"/>
    </location>
</feature>
<reference evidence="3" key="1">
    <citation type="journal article" date="2006" name="Physiol. Genomics">
        <title>Unexpected diversity displayed in cDNAs expressed by the immune cells of the purple sea urchin, Strongylocentrotus purpuratus.</title>
        <authorList>
            <person name="Terwilliger D.P."/>
            <person name="Buckley K.M."/>
            <person name="Mehta D."/>
            <person name="Moorjani P.G."/>
            <person name="Smith L.C."/>
        </authorList>
    </citation>
    <scope>NUCLEOTIDE SEQUENCE</scope>
</reference>
<accession>Q3LSA8</accession>
<feature type="compositionally biased region" description="Basic residues" evidence="1">
    <location>
        <begin position="202"/>
        <end position="218"/>
    </location>
</feature>
<dbReference type="AlphaFoldDB" id="Q3LSA8"/>
<feature type="chain" id="PRO_5004228105" description="Sp185/333" evidence="2">
    <location>
        <begin position="22"/>
        <end position="381"/>
    </location>
</feature>
<protein>
    <recommendedName>
        <fullName evidence="4">Sp185/333</fullName>
    </recommendedName>
</protein>